<dbReference type="HAMAP" id="MF_01600">
    <property type="entry name" value="UPF0182"/>
    <property type="match status" value="1"/>
</dbReference>
<evidence type="ECO:0000256" key="4">
    <source>
        <dbReference type="ARBA" id="ARBA00023136"/>
    </source>
</evidence>
<feature type="transmembrane region" description="Helical" evidence="5">
    <location>
        <begin position="331"/>
        <end position="351"/>
    </location>
</feature>
<feature type="region of interest" description="Disordered" evidence="6">
    <location>
        <begin position="1026"/>
        <end position="1048"/>
    </location>
</feature>
<proteinExistence type="inferred from homology"/>
<keyword evidence="8" id="KW-1185">Reference proteome</keyword>
<evidence type="ECO:0000313" key="7">
    <source>
        <dbReference type="EMBL" id="USQ77146.1"/>
    </source>
</evidence>
<feature type="compositionally biased region" description="Low complexity" evidence="6">
    <location>
        <begin position="953"/>
        <end position="966"/>
    </location>
</feature>
<feature type="compositionally biased region" description="Low complexity" evidence="6">
    <location>
        <begin position="1034"/>
        <end position="1048"/>
    </location>
</feature>
<feature type="transmembrane region" description="Helical" evidence="5">
    <location>
        <begin position="259"/>
        <end position="276"/>
    </location>
</feature>
<feature type="transmembrane region" description="Helical" evidence="5">
    <location>
        <begin position="217"/>
        <end position="239"/>
    </location>
</feature>
<feature type="compositionally biased region" description="Basic and acidic residues" evidence="6">
    <location>
        <begin position="1"/>
        <end position="29"/>
    </location>
</feature>
<feature type="compositionally biased region" description="Polar residues" evidence="6">
    <location>
        <begin position="546"/>
        <end position="557"/>
    </location>
</feature>
<evidence type="ECO:0000313" key="8">
    <source>
        <dbReference type="Proteomes" id="UP001056535"/>
    </source>
</evidence>
<keyword evidence="4 5" id="KW-0472">Membrane</keyword>
<feature type="transmembrane region" description="Helical" evidence="5">
    <location>
        <begin position="65"/>
        <end position="86"/>
    </location>
</feature>
<accession>A0ABY4YKA1</accession>
<feature type="transmembrane region" description="Helical" evidence="5">
    <location>
        <begin position="106"/>
        <end position="124"/>
    </location>
</feature>
<evidence type="ECO:0000256" key="2">
    <source>
        <dbReference type="ARBA" id="ARBA00022692"/>
    </source>
</evidence>
<evidence type="ECO:0000256" key="3">
    <source>
        <dbReference type="ARBA" id="ARBA00022989"/>
    </source>
</evidence>
<dbReference type="PANTHER" id="PTHR39344:SF1">
    <property type="entry name" value="UPF0182 PROTEIN SLL1060"/>
    <property type="match status" value="1"/>
</dbReference>
<dbReference type="RefSeq" id="WP_252621969.1">
    <property type="nucleotide sequence ID" value="NZ_CP099490.1"/>
</dbReference>
<dbReference type="PANTHER" id="PTHR39344">
    <property type="entry name" value="UPF0182 PROTEIN SLL1060"/>
    <property type="match status" value="1"/>
</dbReference>
<feature type="region of interest" description="Disordered" evidence="6">
    <location>
        <begin position="537"/>
        <end position="563"/>
    </location>
</feature>
<sequence length="1048" mass="113966">MTERDGTTPDEPRDDDSAKEPRAPWERGPGDPFGFGSRGGRPTEAGSGGGGQGPVRPQIGGRGRFIPTLLILVALLTALTWVAQLWTEFLWYESVGFRNVITTRLVTQAVLFFSAAVVTALLVWSSLHLAYRNRPIYAPSSPEQANLDRYRAALDPVRRLVFIGAPILLGLFAGSAMASQWQTVLMWINRQPFGVVDPQFGIDVGFFVFTLPWLSTLVSFATLTLGLALIGALMTHYIYGGLQLQGPGDKTTRAARIHLSILLALLVGVRAIAYWVERYALSTAEHGRMTGMTYTDVNAVLPTRGVLAIAALLCALLFLSTIWTRNWRFPLIGLAGMIVIALLVGGAYPALIQELRVKPSEAQLEEPFIQRNIESTLAAYGLNDIETTNYTPETEATSGQLREDAETVPGIRIVDPAIVSDTFSQLQGVRNYYQFPDALDVDRYEVDGETVDTVVAVREMRLDGIPAAQRNWVNDHTVYTHGFGLVAAYGNQRTNDGEPIFYHRNIPPVGELGDFEPRIYFGEYSPSYSIVGAPEDQAPRELDFPDSTNESGETRNTYEGGGGVDMGSFPRQLAYAIKYRQVEILLSDSVGAESRMLDHREPRERVERVAPWLRLDGNPYPAVVDGQVKWIVDGYTVSSNYPYSELEALGEVTTDSLVATSQNVRSIGEGDVNYIRNSVKATVDAYTGEIVLYAWDEEDPLLKAWSSAFDNTVQPMSEIDGELMGHLRYPEDLFKVQREVMASYHVDTADAFFSGQDFWEVAADESSSDDADVAMPPYYLSIAMPGQEEPTFSLTSTYIPGGQRQNLVGYLAVDADAGDTAGEKREGYGQLRLLELPRESTVTGPGQFQNEIESSNVTSEAFTQTLSQFLTLNRTAGSVVEIGNLLTLPVGGGLLYVEPVYVRAAGGSSYPLQRLVVVSFGNELAWSDTLNGALDELFGGDSGATAADEGTGTDEPVTDPVVPPADGDGEEPTTPPVAADLASAIAEIEQAYADGQAALREGDWEAYAAAQERLDNAISRAIELSPEGGSITVDPTATDDASETTSAP</sequence>
<name>A0ABY4YKA1_9MICO</name>
<gene>
    <name evidence="7" type="ORF">NF557_04305</name>
</gene>
<dbReference type="EMBL" id="CP099490">
    <property type="protein sequence ID" value="USQ77146.1"/>
    <property type="molecule type" value="Genomic_DNA"/>
</dbReference>
<feature type="transmembrane region" description="Helical" evidence="5">
    <location>
        <begin position="299"/>
        <end position="319"/>
    </location>
</feature>
<evidence type="ECO:0000256" key="5">
    <source>
        <dbReference type="HAMAP-Rule" id="MF_01600"/>
    </source>
</evidence>
<keyword evidence="2 5" id="KW-0812">Transmembrane</keyword>
<comment type="subcellular location">
    <subcellularLocation>
        <location evidence="5">Cell membrane</location>
        <topology evidence="5">Multi-pass membrane protein</topology>
    </subcellularLocation>
</comment>
<evidence type="ECO:0000256" key="1">
    <source>
        <dbReference type="ARBA" id="ARBA00022475"/>
    </source>
</evidence>
<keyword evidence="1 5" id="KW-1003">Cell membrane</keyword>
<feature type="transmembrane region" description="Helical" evidence="5">
    <location>
        <begin position="160"/>
        <end position="181"/>
    </location>
</feature>
<feature type="region of interest" description="Disordered" evidence="6">
    <location>
        <begin position="1"/>
        <end position="58"/>
    </location>
</feature>
<feature type="region of interest" description="Disordered" evidence="6">
    <location>
        <begin position="941"/>
        <end position="975"/>
    </location>
</feature>
<protein>
    <recommendedName>
        <fullName evidence="5">UPF0182 protein NF557_04305</fullName>
    </recommendedName>
</protein>
<keyword evidence="3 5" id="KW-1133">Transmembrane helix</keyword>
<reference evidence="7" key="1">
    <citation type="submission" date="2022-06" db="EMBL/GenBank/DDBJ databases">
        <title>Ornithinimicrobium JY.X270.</title>
        <authorList>
            <person name="Huang Y."/>
        </authorList>
    </citation>
    <scope>NUCLEOTIDE SEQUENCE</scope>
    <source>
        <strain evidence="7">JY.X270</strain>
    </source>
</reference>
<evidence type="ECO:0000256" key="6">
    <source>
        <dbReference type="SAM" id="MobiDB-lite"/>
    </source>
</evidence>
<dbReference type="InterPro" id="IPR005372">
    <property type="entry name" value="UPF0182"/>
</dbReference>
<organism evidence="7 8">
    <name type="scientific">Ornithinimicrobium cryptoxanthini</name>
    <dbReference type="NCBI Taxonomy" id="2934161"/>
    <lineage>
        <taxon>Bacteria</taxon>
        <taxon>Bacillati</taxon>
        <taxon>Actinomycetota</taxon>
        <taxon>Actinomycetes</taxon>
        <taxon>Micrococcales</taxon>
        <taxon>Ornithinimicrobiaceae</taxon>
        <taxon>Ornithinimicrobium</taxon>
    </lineage>
</organism>
<dbReference type="Pfam" id="PF03699">
    <property type="entry name" value="UPF0182"/>
    <property type="match status" value="1"/>
</dbReference>
<dbReference type="Proteomes" id="UP001056535">
    <property type="component" value="Chromosome"/>
</dbReference>
<comment type="similarity">
    <text evidence="5">Belongs to the UPF0182 family.</text>
</comment>